<sequence>MVSSSSSSSSSPSSSLPLTGLKVVEFAGLAPGPMVGLVLADFGADVIRIDKVGAALNADGLCRGKRSIAVDPKTGEGLRTLRRLIAKADVLIDPFRPNVLERLGLGPAEVEKGWKEEGIEGNARLVYARLTGFQRTGPYANMAGHDINYIALSGLLSMLGPRGGAPQPPINLLGDFAGGSLICLIGILLALLERSKSGKGQVVEADMVTGARYVASFLLLTSYLEHPSWGKVVNNGTDEERGTGMLDGGAPWYGVYRCKDGGWMSVGAIEPQFYSALLSILKESLSSSSLSHPSPADQHKKDGWPALTQYLTDAFLSKSRSEWENIFVNTDACCVPVLTRDEAAVSGITPGRSQDLVDGGETVVPSPAPRLARTPAKVAAGSPEAGEDEGEYEALLPCGEHTREVLKEWVGLGEDEMTALARSRAISGDGLEVEEDNLKSKL</sequence>
<dbReference type="InterPro" id="IPR003673">
    <property type="entry name" value="CoA-Trfase_fam_III"/>
</dbReference>
<keyword evidence="3" id="KW-1185">Reference proteome</keyword>
<organism evidence="2 3">
    <name type="scientific">Pseudomicrostroma glucosiphilum</name>
    <dbReference type="NCBI Taxonomy" id="1684307"/>
    <lineage>
        <taxon>Eukaryota</taxon>
        <taxon>Fungi</taxon>
        <taxon>Dikarya</taxon>
        <taxon>Basidiomycota</taxon>
        <taxon>Ustilaginomycotina</taxon>
        <taxon>Exobasidiomycetes</taxon>
        <taxon>Microstromatales</taxon>
        <taxon>Microstromatales incertae sedis</taxon>
        <taxon>Pseudomicrostroma</taxon>
    </lineage>
</organism>
<evidence type="ECO:0000313" key="3">
    <source>
        <dbReference type="Proteomes" id="UP000245942"/>
    </source>
</evidence>
<dbReference type="InterPro" id="IPR044855">
    <property type="entry name" value="CoA-Trfase_III_dom3_sf"/>
</dbReference>
<evidence type="ECO:0000256" key="1">
    <source>
        <dbReference type="ARBA" id="ARBA00008383"/>
    </source>
</evidence>
<dbReference type="OrthoDB" id="16747at2759"/>
<dbReference type="STRING" id="1684307.A0A316U143"/>
<proteinExistence type="inferred from homology"/>
<name>A0A316U143_9BASI</name>
<reference evidence="2 3" key="1">
    <citation type="journal article" date="2018" name="Mol. Biol. Evol.">
        <title>Broad Genomic Sampling Reveals a Smut Pathogenic Ancestry of the Fungal Clade Ustilaginomycotina.</title>
        <authorList>
            <person name="Kijpornyongpan T."/>
            <person name="Mondo S.J."/>
            <person name="Barry K."/>
            <person name="Sandor L."/>
            <person name="Lee J."/>
            <person name="Lipzen A."/>
            <person name="Pangilinan J."/>
            <person name="LaButti K."/>
            <person name="Hainaut M."/>
            <person name="Henrissat B."/>
            <person name="Grigoriev I.V."/>
            <person name="Spatafora J.W."/>
            <person name="Aime M.C."/>
        </authorList>
    </citation>
    <scope>NUCLEOTIDE SEQUENCE [LARGE SCALE GENOMIC DNA]</scope>
    <source>
        <strain evidence="2 3">MCA 4718</strain>
    </source>
</reference>
<dbReference type="PANTHER" id="PTHR48228:SF5">
    <property type="entry name" value="ALPHA-METHYLACYL-COA RACEMASE"/>
    <property type="match status" value="1"/>
</dbReference>
<comment type="similarity">
    <text evidence="1">Belongs to the CoA-transferase III family.</text>
</comment>
<dbReference type="Gene3D" id="3.40.50.10540">
    <property type="entry name" value="Crotonobetainyl-coa:carnitine coa-transferase, domain 1"/>
    <property type="match status" value="1"/>
</dbReference>
<dbReference type="Pfam" id="PF02515">
    <property type="entry name" value="CoA_transf_3"/>
    <property type="match status" value="1"/>
</dbReference>
<dbReference type="PANTHER" id="PTHR48228">
    <property type="entry name" value="SUCCINYL-COA--D-CITRAMALATE COA-TRANSFERASE"/>
    <property type="match status" value="1"/>
</dbReference>
<dbReference type="EMBL" id="KZ819333">
    <property type="protein sequence ID" value="PWN19017.1"/>
    <property type="molecule type" value="Genomic_DNA"/>
</dbReference>
<dbReference type="InterPro" id="IPR050509">
    <property type="entry name" value="CoA-transferase_III"/>
</dbReference>
<dbReference type="GO" id="GO:0003824">
    <property type="term" value="F:catalytic activity"/>
    <property type="evidence" value="ECO:0007669"/>
    <property type="project" value="InterPro"/>
</dbReference>
<protein>
    <submittedName>
        <fullName evidence="2">Putative alpha-methylacyl-CoA racemase</fullName>
    </submittedName>
</protein>
<evidence type="ECO:0000313" key="2">
    <source>
        <dbReference type="EMBL" id="PWN19017.1"/>
    </source>
</evidence>
<dbReference type="GeneID" id="37012189"/>
<dbReference type="AlphaFoldDB" id="A0A316U143"/>
<dbReference type="SUPFAM" id="SSF89796">
    <property type="entry name" value="CoA-transferase family III (CaiB/BaiF)"/>
    <property type="match status" value="1"/>
</dbReference>
<gene>
    <name evidence="2" type="ORF">BCV69DRAFT_251963</name>
</gene>
<dbReference type="InterPro" id="IPR023606">
    <property type="entry name" value="CoA-Trfase_III_dom_1_sf"/>
</dbReference>
<accession>A0A316U143</accession>
<dbReference type="Gene3D" id="3.30.1540.10">
    <property type="entry name" value="formyl-coa transferase, domain 3"/>
    <property type="match status" value="1"/>
</dbReference>
<dbReference type="Proteomes" id="UP000245942">
    <property type="component" value="Unassembled WGS sequence"/>
</dbReference>
<dbReference type="RefSeq" id="XP_025346177.1">
    <property type="nucleotide sequence ID" value="XM_025490455.1"/>
</dbReference>